<dbReference type="PANTHER" id="PTHR18921:SF2">
    <property type="entry name" value="THYROID RECEPTOR-INTERACTING PROTEIN 11"/>
    <property type="match status" value="1"/>
</dbReference>
<evidence type="ECO:0000256" key="1">
    <source>
        <dbReference type="ARBA" id="ARBA00004555"/>
    </source>
</evidence>
<dbReference type="EMBL" id="AEYP01094040">
    <property type="status" value="NOT_ANNOTATED_CDS"/>
    <property type="molecule type" value="Genomic_DNA"/>
</dbReference>
<dbReference type="OMA" id="VESCEIN"/>
<evidence type="ECO:0008006" key="7">
    <source>
        <dbReference type="Google" id="ProtNLM"/>
    </source>
</evidence>
<evidence type="ECO:0000256" key="2">
    <source>
        <dbReference type="ARBA" id="ARBA00023034"/>
    </source>
</evidence>
<dbReference type="GO" id="GO:0031267">
    <property type="term" value="F:small GTPase binding"/>
    <property type="evidence" value="ECO:0007669"/>
    <property type="project" value="TreeGrafter"/>
</dbReference>
<dbReference type="Ensembl" id="ENSMPUT00000018703.1">
    <property type="protein sequence ID" value="ENSMPUP00000018433.1"/>
    <property type="gene ID" value="ENSMPUG00000018551.1"/>
</dbReference>
<dbReference type="eggNOG" id="ENOG502QRXC">
    <property type="taxonomic scope" value="Eukaryota"/>
</dbReference>
<evidence type="ECO:0000256" key="5">
    <source>
        <dbReference type="SAM" id="MobiDB-lite"/>
    </source>
</evidence>
<keyword evidence="3 4" id="KW-0175">Coiled coil</keyword>
<comment type="subcellular location">
    <subcellularLocation>
        <location evidence="1">Golgi apparatus</location>
    </subcellularLocation>
</comment>
<evidence type="ECO:0000256" key="4">
    <source>
        <dbReference type="SAM" id="Coils"/>
    </source>
</evidence>
<protein>
    <recommendedName>
        <fullName evidence="7">Thyroid hormone receptor interactor 11</fullName>
    </recommendedName>
</protein>
<dbReference type="GeneTree" id="ENSGT00710000106769"/>
<keyword evidence="2" id="KW-0333">Golgi apparatus</keyword>
<feature type="compositionally biased region" description="Basic and acidic residues" evidence="5">
    <location>
        <begin position="51"/>
        <end position="68"/>
    </location>
</feature>
<feature type="region of interest" description="Disordered" evidence="5">
    <location>
        <begin position="507"/>
        <end position="550"/>
    </location>
</feature>
<dbReference type="STRING" id="9669.ENSMPUP00000018433"/>
<feature type="region of interest" description="Disordered" evidence="5">
    <location>
        <begin position="462"/>
        <end position="489"/>
    </location>
</feature>
<sequence length="550" mass="61553">MKSDPVSESSQVIREEVEELRKSGQGKETRIRTLQEDQQRWIASGAATGEGEGKAREHSDADSHMEQLKEKEATLKNSLRAQELRIQAKSEELLSLQEKLCGQLSGNELLRQAVTNLKERMADFEMDVCRLKEENAKIVETSREKEMENQALQETNRLLSVTQREEASQHAAMREKALALEQLLREKEEGETGELNRLVAAVRSMQEKAAACQRERDDVVLALTQKEMETCALQKEVHQLRERELRLTQELESGRHLTAEAQDSRRREALASEDRVAQLREEVMVLQGKLVWSSAAMQKASHGARLQVESLQEQLHVVTQQKEETALRLAASQEEGRHCDQTLASLKLELAEWMEKADALEGNLKSLQGRLHQTSADLEEKEDQLQEFKKQNEVQQEILEDTQRKLMTLVSQSEGMVDKTLLMRLFVGSFQAADAERQEALRLMASTLGIREDQLWQLHSQVPTGVPSGVTGGPGSKSAPNTPAKPNHQAVANRSFSGLFIQFLEAESHSAFPPPKPSAHDVKPPDSAGRGKLAKKQGPSRLNATPGSTP</sequence>
<feature type="coiled-coil region" evidence="4">
    <location>
        <begin position="308"/>
        <end position="405"/>
    </location>
</feature>
<proteinExistence type="predicted"/>
<evidence type="ECO:0000313" key="6">
    <source>
        <dbReference type="Ensembl" id="ENSMPUP00000018433.1"/>
    </source>
</evidence>
<dbReference type="PANTHER" id="PTHR18921">
    <property type="entry name" value="MYOSIN HEAVY CHAIN - RELATED"/>
    <property type="match status" value="1"/>
</dbReference>
<dbReference type="GO" id="GO:0005794">
    <property type="term" value="C:Golgi apparatus"/>
    <property type="evidence" value="ECO:0007669"/>
    <property type="project" value="UniProtKB-SubCell"/>
</dbReference>
<accession>M3Z4C1</accession>
<name>M3Z4C1_MUSPF</name>
<dbReference type="GO" id="GO:0006888">
    <property type="term" value="P:endoplasmic reticulum to Golgi vesicle-mediated transport"/>
    <property type="evidence" value="ECO:0007669"/>
    <property type="project" value="TreeGrafter"/>
</dbReference>
<organism evidence="6">
    <name type="scientific">Mustela putorius furo</name>
    <name type="common">European domestic ferret</name>
    <name type="synonym">Mustela furo</name>
    <dbReference type="NCBI Taxonomy" id="9669"/>
    <lineage>
        <taxon>Eukaryota</taxon>
        <taxon>Metazoa</taxon>
        <taxon>Chordata</taxon>
        <taxon>Craniata</taxon>
        <taxon>Vertebrata</taxon>
        <taxon>Euteleostomi</taxon>
        <taxon>Mammalia</taxon>
        <taxon>Eutheria</taxon>
        <taxon>Laurasiatheria</taxon>
        <taxon>Carnivora</taxon>
        <taxon>Caniformia</taxon>
        <taxon>Musteloidea</taxon>
        <taxon>Mustelidae</taxon>
        <taxon>Mustelinae</taxon>
        <taxon>Mustela</taxon>
    </lineage>
</organism>
<evidence type="ECO:0000256" key="3">
    <source>
        <dbReference type="ARBA" id="ARBA00023054"/>
    </source>
</evidence>
<dbReference type="InParanoid" id="M3Z4C1"/>
<feature type="compositionally biased region" description="Basic and acidic residues" evidence="5">
    <location>
        <begin position="13"/>
        <end position="39"/>
    </location>
</feature>
<dbReference type="GO" id="GO:0007030">
    <property type="term" value="P:Golgi organization"/>
    <property type="evidence" value="ECO:0007669"/>
    <property type="project" value="TreeGrafter"/>
</dbReference>
<dbReference type="AlphaFoldDB" id="M3Z4C1"/>
<dbReference type="HOGENOM" id="CLU_495157_0_0_1"/>
<reference evidence="6" key="1">
    <citation type="submission" date="2024-06" db="UniProtKB">
        <authorList>
            <consortium name="Ensembl"/>
        </authorList>
    </citation>
    <scope>IDENTIFICATION</scope>
</reference>
<feature type="compositionally biased region" description="Polar residues" evidence="5">
    <location>
        <begin position="1"/>
        <end position="12"/>
    </location>
</feature>
<feature type="region of interest" description="Disordered" evidence="5">
    <location>
        <begin position="1"/>
        <end position="68"/>
    </location>
</feature>
<feature type="compositionally biased region" description="Polar residues" evidence="5">
    <location>
        <begin position="540"/>
        <end position="550"/>
    </location>
</feature>